<organism evidence="7 8">
    <name type="scientific">Striga hermonthica</name>
    <name type="common">Purple witchweed</name>
    <name type="synonym">Buchnera hermonthica</name>
    <dbReference type="NCBI Taxonomy" id="68872"/>
    <lineage>
        <taxon>Eukaryota</taxon>
        <taxon>Viridiplantae</taxon>
        <taxon>Streptophyta</taxon>
        <taxon>Embryophyta</taxon>
        <taxon>Tracheophyta</taxon>
        <taxon>Spermatophyta</taxon>
        <taxon>Magnoliopsida</taxon>
        <taxon>eudicotyledons</taxon>
        <taxon>Gunneridae</taxon>
        <taxon>Pentapetalae</taxon>
        <taxon>asterids</taxon>
        <taxon>lamiids</taxon>
        <taxon>Lamiales</taxon>
        <taxon>Orobanchaceae</taxon>
        <taxon>Buchnereae</taxon>
        <taxon>Striga</taxon>
    </lineage>
</organism>
<reference evidence="7" key="1">
    <citation type="submission" date="2019-12" db="EMBL/GenBank/DDBJ databases">
        <authorList>
            <person name="Scholes J."/>
        </authorList>
    </citation>
    <scope>NUCLEOTIDE SEQUENCE</scope>
</reference>
<keyword evidence="1 5" id="KW-0479">Metal-binding</keyword>
<dbReference type="PANTHER" id="PTHR12547:SF18">
    <property type="entry name" value="PROTEIN TIS11"/>
    <property type="match status" value="1"/>
</dbReference>
<dbReference type="EMBL" id="CACSLK010034598">
    <property type="protein sequence ID" value="CAA0842587.1"/>
    <property type="molecule type" value="Genomic_DNA"/>
</dbReference>
<evidence type="ECO:0000256" key="4">
    <source>
        <dbReference type="ARBA" id="ARBA00022833"/>
    </source>
</evidence>
<dbReference type="Proteomes" id="UP001153555">
    <property type="component" value="Unassembled WGS sequence"/>
</dbReference>
<dbReference type="PROSITE" id="PS50103">
    <property type="entry name" value="ZF_C3H1"/>
    <property type="match status" value="2"/>
</dbReference>
<dbReference type="InterPro" id="IPR000571">
    <property type="entry name" value="Znf_CCCH"/>
</dbReference>
<evidence type="ECO:0000313" key="8">
    <source>
        <dbReference type="Proteomes" id="UP001153555"/>
    </source>
</evidence>
<feature type="zinc finger region" description="C3H1-type" evidence="5">
    <location>
        <begin position="197"/>
        <end position="225"/>
    </location>
</feature>
<evidence type="ECO:0000256" key="2">
    <source>
        <dbReference type="ARBA" id="ARBA00022737"/>
    </source>
</evidence>
<name>A0A9N7RSA2_STRHE</name>
<dbReference type="SMART" id="SM00356">
    <property type="entry name" value="ZnF_C3H1"/>
    <property type="match status" value="2"/>
</dbReference>
<evidence type="ECO:0000259" key="6">
    <source>
        <dbReference type="PROSITE" id="PS50103"/>
    </source>
</evidence>
<feature type="zinc finger region" description="C3H1-type" evidence="5">
    <location>
        <begin position="100"/>
        <end position="127"/>
    </location>
</feature>
<gene>
    <name evidence="7" type="ORF">SHERM_08449</name>
</gene>
<feature type="domain" description="C3H1-type" evidence="6">
    <location>
        <begin position="100"/>
        <end position="127"/>
    </location>
</feature>
<dbReference type="AlphaFoldDB" id="A0A9N7RSA2"/>
<accession>A0A9N7RSA2</accession>
<evidence type="ECO:0000256" key="5">
    <source>
        <dbReference type="PROSITE-ProRule" id="PRU00723"/>
    </source>
</evidence>
<comment type="caution">
    <text evidence="7">The sequence shown here is derived from an EMBL/GenBank/DDBJ whole genome shotgun (WGS) entry which is preliminary data.</text>
</comment>
<dbReference type="InterPro" id="IPR045877">
    <property type="entry name" value="ZFP36-like"/>
</dbReference>
<evidence type="ECO:0000256" key="1">
    <source>
        <dbReference type="ARBA" id="ARBA00022723"/>
    </source>
</evidence>
<keyword evidence="3 5" id="KW-0863">Zinc-finger</keyword>
<dbReference type="Pfam" id="PF00642">
    <property type="entry name" value="zf-CCCH"/>
    <property type="match status" value="1"/>
</dbReference>
<keyword evidence="4 5" id="KW-0862">Zinc</keyword>
<proteinExistence type="predicted"/>
<sequence length="296" mass="33531">MDNLRLGRFADGSVTHVQNEDSENNASDTMAIRSTNQSFSASKEGMWNRKAYFHTESKPNNRRKQLQPELGSLLANKRARSPLLPDLTASGSMKATGNMFYKTKLCCEFEVGNCLFMDNCIFAHGVKELRERSWEERFVVSKRKDTFQVHEDLTKEGSSEYGKKCCSFLNEQAEERKSEAICLLPGNGSTSFPKASKWKTRMCYKWEQSGWCPFGEKCHFAHGYAELRGYDGELVNSGAGKSSAHSVSGPASAIPRGSYQDWKFLDLVQKTREVPARRWKGPDKISKIYGDWIDDL</sequence>
<dbReference type="SUPFAM" id="SSF90229">
    <property type="entry name" value="CCCH zinc finger"/>
    <property type="match status" value="2"/>
</dbReference>
<dbReference type="GO" id="GO:0051252">
    <property type="term" value="P:regulation of RNA metabolic process"/>
    <property type="evidence" value="ECO:0007669"/>
    <property type="project" value="UniProtKB-ARBA"/>
</dbReference>
<dbReference type="PANTHER" id="PTHR12547">
    <property type="entry name" value="CCCH ZINC FINGER/TIS11-RELATED"/>
    <property type="match status" value="1"/>
</dbReference>
<dbReference type="FunFam" id="4.10.1000.10:FF:000003">
    <property type="entry name" value="Zinc finger CCCH domain-containing protein"/>
    <property type="match status" value="1"/>
</dbReference>
<dbReference type="GO" id="GO:0008270">
    <property type="term" value="F:zinc ion binding"/>
    <property type="evidence" value="ECO:0007669"/>
    <property type="project" value="UniProtKB-KW"/>
</dbReference>
<evidence type="ECO:0000256" key="3">
    <source>
        <dbReference type="ARBA" id="ARBA00022771"/>
    </source>
</evidence>
<keyword evidence="8" id="KW-1185">Reference proteome</keyword>
<protein>
    <submittedName>
        <fullName evidence="7">Zinc finger CCCH domain-containing protein 12</fullName>
    </submittedName>
</protein>
<dbReference type="GO" id="GO:0003729">
    <property type="term" value="F:mRNA binding"/>
    <property type="evidence" value="ECO:0007669"/>
    <property type="project" value="InterPro"/>
</dbReference>
<dbReference type="InterPro" id="IPR036855">
    <property type="entry name" value="Znf_CCCH_sf"/>
</dbReference>
<dbReference type="GO" id="GO:0010468">
    <property type="term" value="P:regulation of gene expression"/>
    <property type="evidence" value="ECO:0007669"/>
    <property type="project" value="UniProtKB-ARBA"/>
</dbReference>
<evidence type="ECO:0000313" key="7">
    <source>
        <dbReference type="EMBL" id="CAA0842587.1"/>
    </source>
</evidence>
<dbReference type="Gene3D" id="4.10.1000.10">
    <property type="entry name" value="Zinc finger, CCCH-type"/>
    <property type="match status" value="2"/>
</dbReference>
<keyword evidence="2" id="KW-0677">Repeat</keyword>
<dbReference type="OrthoDB" id="410307at2759"/>
<feature type="domain" description="C3H1-type" evidence="6">
    <location>
        <begin position="197"/>
        <end position="225"/>
    </location>
</feature>